<dbReference type="AlphaFoldDB" id="A7B1Z4"/>
<gene>
    <name evidence="1" type="ORF">RUMGNA_01569</name>
</gene>
<evidence type="ECO:0000313" key="2">
    <source>
        <dbReference type="Proteomes" id="UP000004410"/>
    </source>
</evidence>
<dbReference type="EMBL" id="AAYG02000011">
    <property type="protein sequence ID" value="EDN78265.1"/>
    <property type="molecule type" value="Genomic_DNA"/>
</dbReference>
<sequence>MVTGRLIKMNSVEKIPAEPPMIIKSIITILLPITVTPLNEIALVSDQILF</sequence>
<dbReference type="PaxDb" id="411470-RUMGNA_01569"/>
<evidence type="ECO:0000313" key="1">
    <source>
        <dbReference type="EMBL" id="EDN78265.1"/>
    </source>
</evidence>
<accession>A7B1Z4</accession>
<comment type="caution">
    <text evidence="1">The sequence shown here is derived from an EMBL/GenBank/DDBJ whole genome shotgun (WGS) entry which is preliminary data.</text>
</comment>
<protein>
    <submittedName>
        <fullName evidence="1">Uncharacterized protein</fullName>
    </submittedName>
</protein>
<proteinExistence type="predicted"/>
<reference evidence="1 2" key="1">
    <citation type="submission" date="2007-04" db="EMBL/GenBank/DDBJ databases">
        <authorList>
            <person name="Fulton L."/>
            <person name="Clifton S."/>
            <person name="Fulton B."/>
            <person name="Xu J."/>
            <person name="Minx P."/>
            <person name="Pepin K.H."/>
            <person name="Johnson M."/>
            <person name="Thiruvilangam P."/>
            <person name="Bhonagiri V."/>
            <person name="Nash W.E."/>
            <person name="Mardis E.R."/>
            <person name="Wilson R.K."/>
        </authorList>
    </citation>
    <scope>NUCLEOTIDE SEQUENCE [LARGE SCALE GENOMIC DNA]</scope>
    <source>
        <strain evidence="1 2">ATCC 29149</strain>
    </source>
</reference>
<name>A7B1Z4_MEDG7</name>
<dbReference type="Proteomes" id="UP000004410">
    <property type="component" value="Unassembled WGS sequence"/>
</dbReference>
<organism evidence="1 2">
    <name type="scientific">Mediterraneibacter gnavus (strain ATCC 29149 / DSM 114966 / JCM 6515 / VPI C7-9)</name>
    <name type="common">Ruminococcus gnavus</name>
    <dbReference type="NCBI Taxonomy" id="411470"/>
    <lineage>
        <taxon>Bacteria</taxon>
        <taxon>Bacillati</taxon>
        <taxon>Bacillota</taxon>
        <taxon>Clostridia</taxon>
        <taxon>Lachnospirales</taxon>
        <taxon>Lachnospiraceae</taxon>
        <taxon>Mediterraneibacter</taxon>
    </lineage>
</organism>
<reference evidence="1 2" key="2">
    <citation type="submission" date="2007-06" db="EMBL/GenBank/DDBJ databases">
        <title>Draft genome sequence of Ruminococcus gnavus (ATCC 29149).</title>
        <authorList>
            <person name="Sudarsanam P."/>
            <person name="Ley R."/>
            <person name="Guruge J."/>
            <person name="Turnbaugh P.J."/>
            <person name="Mahowald M."/>
            <person name="Liep D."/>
            <person name="Gordon J."/>
        </authorList>
    </citation>
    <scope>NUCLEOTIDE SEQUENCE [LARGE SCALE GENOMIC DNA]</scope>
    <source>
        <strain evidence="1 2">ATCC 29149</strain>
    </source>
</reference>